<evidence type="ECO:0000313" key="2">
    <source>
        <dbReference type="EMBL" id="OXA88130.1"/>
    </source>
</evidence>
<name>A0A0D0EFN2_9FLAO</name>
<dbReference type="STRING" id="37752.IW18_02825"/>
<evidence type="ECO:0000313" key="3">
    <source>
        <dbReference type="Proteomes" id="UP000032061"/>
    </source>
</evidence>
<comment type="caution">
    <text evidence="1">The sequence shown here is derived from an EMBL/GenBank/DDBJ whole genome shotgun (WGS) entry which is preliminary data.</text>
</comment>
<reference evidence="2 4" key="2">
    <citation type="submission" date="2016-11" db="EMBL/GenBank/DDBJ databases">
        <title>Whole genomes of Flavobacteriaceae.</title>
        <authorList>
            <person name="Stine C."/>
            <person name="Li C."/>
            <person name="Tadesse D."/>
        </authorList>
    </citation>
    <scope>NUCLEOTIDE SEQUENCE [LARGE SCALE GENOMIC DNA]</scope>
    <source>
        <strain evidence="2 4">ATCC 51468</strain>
    </source>
</reference>
<reference evidence="1 3" key="1">
    <citation type="submission" date="2015-01" db="EMBL/GenBank/DDBJ databases">
        <title>Genome of Flavobacterium hibernum DSM 12611.</title>
        <authorList>
            <person name="Stropko S.J."/>
            <person name="Pipes S.E."/>
            <person name="Newman J.D."/>
        </authorList>
    </citation>
    <scope>NUCLEOTIDE SEQUENCE [LARGE SCALE GENOMIC DNA]</scope>
    <source>
        <strain evidence="1 3">DSM 12611</strain>
    </source>
</reference>
<dbReference type="EMBL" id="MUGX01000011">
    <property type="protein sequence ID" value="OXA88130.1"/>
    <property type="molecule type" value="Genomic_DNA"/>
</dbReference>
<evidence type="ECO:0000313" key="4">
    <source>
        <dbReference type="Proteomes" id="UP000198302"/>
    </source>
</evidence>
<dbReference type="EMBL" id="JPRK01000003">
    <property type="protein sequence ID" value="KIO54399.1"/>
    <property type="molecule type" value="Genomic_DNA"/>
</dbReference>
<accession>A0A0D0EFN2</accession>
<keyword evidence="4" id="KW-1185">Reference proteome</keyword>
<proteinExistence type="predicted"/>
<protein>
    <submittedName>
        <fullName evidence="1">Uncharacterized protein</fullName>
    </submittedName>
</protein>
<sequence>MLKTTVLTKTGMLKTDQSKHKKTTIIMADNWDRFPSNIGEMLGPIEKKSFVFNYKKFEVWQGGTCIFAGNSNGQIIAQVINEQLNVTVDDASINNHIKSQFSFGEISTNNDRIMWSKDIFNSSDKVERNNPDISSLFYKQGVLCKVTFTIHDPNTLVEFYS</sequence>
<dbReference type="Proteomes" id="UP000032061">
    <property type="component" value="Unassembled WGS sequence"/>
</dbReference>
<organism evidence="1 3">
    <name type="scientific">Flavobacterium hibernum</name>
    <dbReference type="NCBI Taxonomy" id="37752"/>
    <lineage>
        <taxon>Bacteria</taxon>
        <taxon>Pseudomonadati</taxon>
        <taxon>Bacteroidota</taxon>
        <taxon>Flavobacteriia</taxon>
        <taxon>Flavobacteriales</taxon>
        <taxon>Flavobacteriaceae</taxon>
        <taxon>Flavobacterium</taxon>
    </lineage>
</organism>
<gene>
    <name evidence="2" type="ORF">B0A73_10165</name>
    <name evidence="1" type="ORF">IW18_02825</name>
</gene>
<evidence type="ECO:0000313" key="1">
    <source>
        <dbReference type="EMBL" id="KIO54399.1"/>
    </source>
</evidence>
<dbReference type="AlphaFoldDB" id="A0A0D0EFN2"/>
<dbReference type="Proteomes" id="UP000198302">
    <property type="component" value="Unassembled WGS sequence"/>
</dbReference>